<sequence>MTLSKSTEGEHIFNRRSALQVPAWQGARVSGVIAAATDSLVIPAGSTLIEITALVDVYINFGNAAVVATTTIEAENSRLFKSGVRIAVVPEDNSGVPFTHLAFIEAVANGDSVIQVEQLAPARAALGDYWQIEENNSPWAIEEDATNWLLEEAA</sequence>
<name>A0A0F9ANK4_9ZZZZ</name>
<comment type="caution">
    <text evidence="1">The sequence shown here is derived from an EMBL/GenBank/DDBJ whole genome shotgun (WGS) entry which is preliminary data.</text>
</comment>
<protein>
    <submittedName>
        <fullName evidence="1">Uncharacterized protein</fullName>
    </submittedName>
</protein>
<reference evidence="1" key="1">
    <citation type="journal article" date="2015" name="Nature">
        <title>Complex archaea that bridge the gap between prokaryotes and eukaryotes.</title>
        <authorList>
            <person name="Spang A."/>
            <person name="Saw J.H."/>
            <person name="Jorgensen S.L."/>
            <person name="Zaremba-Niedzwiedzka K."/>
            <person name="Martijn J."/>
            <person name="Lind A.E."/>
            <person name="van Eijk R."/>
            <person name="Schleper C."/>
            <person name="Guy L."/>
            <person name="Ettema T.J."/>
        </authorList>
    </citation>
    <scope>NUCLEOTIDE SEQUENCE</scope>
</reference>
<proteinExistence type="predicted"/>
<organism evidence="1">
    <name type="scientific">marine sediment metagenome</name>
    <dbReference type="NCBI Taxonomy" id="412755"/>
    <lineage>
        <taxon>unclassified sequences</taxon>
        <taxon>metagenomes</taxon>
        <taxon>ecological metagenomes</taxon>
    </lineage>
</organism>
<evidence type="ECO:0000313" key="1">
    <source>
        <dbReference type="EMBL" id="KKL10970.1"/>
    </source>
</evidence>
<dbReference type="AlphaFoldDB" id="A0A0F9ANK4"/>
<accession>A0A0F9ANK4</accession>
<gene>
    <name evidence="1" type="ORF">LCGC14_2550510</name>
</gene>
<dbReference type="EMBL" id="LAZR01041843">
    <property type="protein sequence ID" value="KKL10970.1"/>
    <property type="molecule type" value="Genomic_DNA"/>
</dbReference>